<dbReference type="SUPFAM" id="SSF47188">
    <property type="entry name" value="Hemerythrin-like"/>
    <property type="match status" value="1"/>
</dbReference>
<organism evidence="5 6">
    <name type="scientific">Pseudomaricurvus hydrocarbonicus</name>
    <dbReference type="NCBI Taxonomy" id="1470433"/>
    <lineage>
        <taxon>Bacteria</taxon>
        <taxon>Pseudomonadati</taxon>
        <taxon>Pseudomonadota</taxon>
        <taxon>Gammaproteobacteria</taxon>
        <taxon>Cellvibrionales</taxon>
        <taxon>Cellvibrionaceae</taxon>
        <taxon>Pseudomaricurvus</taxon>
    </lineage>
</organism>
<dbReference type="NCBIfam" id="NF002007">
    <property type="entry name" value="PRK00808.1"/>
    <property type="match status" value="1"/>
</dbReference>
<dbReference type="RefSeq" id="WP_167191482.1">
    <property type="nucleotide sequence ID" value="NZ_JAAONZ010000022.1"/>
</dbReference>
<evidence type="ECO:0000256" key="2">
    <source>
        <dbReference type="ARBA" id="ARBA00022723"/>
    </source>
</evidence>
<dbReference type="Gene3D" id="1.20.120.50">
    <property type="entry name" value="Hemerythrin-like"/>
    <property type="match status" value="1"/>
</dbReference>
<dbReference type="InterPro" id="IPR012312">
    <property type="entry name" value="Hemerythrin-like"/>
</dbReference>
<evidence type="ECO:0000313" key="5">
    <source>
        <dbReference type="EMBL" id="NHO67945.1"/>
    </source>
</evidence>
<protein>
    <submittedName>
        <fullName evidence="5">Bacteriohemerythrin</fullName>
    </submittedName>
</protein>
<comment type="caution">
    <text evidence="5">The sequence shown here is derived from an EMBL/GenBank/DDBJ whole genome shotgun (WGS) entry which is preliminary data.</text>
</comment>
<feature type="domain" description="Hemerythrin-like" evidence="4">
    <location>
        <begin position="13"/>
        <end position="122"/>
    </location>
</feature>
<dbReference type="GO" id="GO:0046872">
    <property type="term" value="F:metal ion binding"/>
    <property type="evidence" value="ECO:0007669"/>
    <property type="project" value="UniProtKB-KW"/>
</dbReference>
<dbReference type="Pfam" id="PF01814">
    <property type="entry name" value="Hemerythrin"/>
    <property type="match status" value="1"/>
</dbReference>
<dbReference type="InterPro" id="IPR012827">
    <property type="entry name" value="Hemerythrin_metal-bd"/>
</dbReference>
<name>A0A9E5MPE3_9GAMM</name>
<evidence type="ECO:0000259" key="4">
    <source>
        <dbReference type="Pfam" id="PF01814"/>
    </source>
</evidence>
<dbReference type="CDD" id="cd12107">
    <property type="entry name" value="Hemerythrin"/>
    <property type="match status" value="1"/>
</dbReference>
<dbReference type="InterPro" id="IPR050669">
    <property type="entry name" value="Hemerythrin"/>
</dbReference>
<dbReference type="InterPro" id="IPR035938">
    <property type="entry name" value="Hemerythrin-like_sf"/>
</dbReference>
<evidence type="ECO:0000313" key="6">
    <source>
        <dbReference type="Proteomes" id="UP000787472"/>
    </source>
</evidence>
<keyword evidence="2" id="KW-0479">Metal-binding</keyword>
<keyword evidence="3" id="KW-0408">Iron</keyword>
<dbReference type="NCBIfam" id="TIGR02481">
    <property type="entry name" value="hemeryth_dom"/>
    <property type="match status" value="1"/>
</dbReference>
<sequence>MSLQWSSDLEIGIPVIDSQHQRIVEYINGVELAHQHHSQKELLVVLDELVDYTLSHFEFEESLIEEAGYPFTKAHKKVHALFTRRVQGYQQRAKAGEDVTEELTHTLKTWLVNHIKHDDRDYTGVVKDNMNEATKRVKAKSGSWMSRLFG</sequence>
<evidence type="ECO:0000256" key="3">
    <source>
        <dbReference type="ARBA" id="ARBA00023004"/>
    </source>
</evidence>
<accession>A0A9E5MPE3</accession>
<comment type="similarity">
    <text evidence="1">Belongs to the hemerythrin family.</text>
</comment>
<gene>
    <name evidence="5" type="ORF">G8770_20550</name>
</gene>
<dbReference type="NCBIfam" id="NF033749">
    <property type="entry name" value="bact_hemeryth"/>
    <property type="match status" value="1"/>
</dbReference>
<keyword evidence="6" id="KW-1185">Reference proteome</keyword>
<dbReference type="AlphaFoldDB" id="A0A9E5MPE3"/>
<proteinExistence type="inferred from homology"/>
<dbReference type="PANTHER" id="PTHR37164">
    <property type="entry name" value="BACTERIOHEMERYTHRIN"/>
    <property type="match status" value="1"/>
</dbReference>
<dbReference type="PANTHER" id="PTHR37164:SF1">
    <property type="entry name" value="BACTERIOHEMERYTHRIN"/>
    <property type="match status" value="1"/>
</dbReference>
<evidence type="ECO:0000256" key="1">
    <source>
        <dbReference type="ARBA" id="ARBA00010587"/>
    </source>
</evidence>
<dbReference type="EMBL" id="JAAONZ010000022">
    <property type="protein sequence ID" value="NHO67945.1"/>
    <property type="molecule type" value="Genomic_DNA"/>
</dbReference>
<reference evidence="5" key="1">
    <citation type="submission" date="2020-03" db="EMBL/GenBank/DDBJ databases">
        <authorList>
            <person name="Guo F."/>
        </authorList>
    </citation>
    <scope>NUCLEOTIDE SEQUENCE</scope>
    <source>
        <strain evidence="5">JCM 30134</strain>
    </source>
</reference>
<dbReference type="Proteomes" id="UP000787472">
    <property type="component" value="Unassembled WGS sequence"/>
</dbReference>